<gene>
    <name evidence="3" type="ORF">NCTC12971_04887</name>
    <name evidence="2" type="ORF">NCTC9419_01543</name>
</gene>
<reference evidence="2 4" key="1">
    <citation type="submission" date="2018-12" db="EMBL/GenBank/DDBJ databases">
        <authorList>
            <consortium name="Pathogen Informatics"/>
        </authorList>
    </citation>
    <scope>NUCLEOTIDE SEQUENCE [LARGE SCALE GENOMIC DNA]</scope>
    <source>
        <strain evidence="3 5">NCTC12971</strain>
        <strain evidence="2 4">NCTC9419</strain>
    </source>
</reference>
<dbReference type="RefSeq" id="WP_054305829.1">
    <property type="nucleotide sequence ID" value="NZ_CAMIPJ010000008.1"/>
</dbReference>
<accession>A0A3S4JTD0</accession>
<dbReference type="EMBL" id="LR590463">
    <property type="protein sequence ID" value="VTP67001.1"/>
    <property type="molecule type" value="Genomic_DNA"/>
</dbReference>
<evidence type="ECO:0000313" key="2">
    <source>
        <dbReference type="EMBL" id="VEA70051.1"/>
    </source>
</evidence>
<dbReference type="Proteomes" id="UP000307968">
    <property type="component" value="Chromosome"/>
</dbReference>
<proteinExistence type="predicted"/>
<evidence type="ECO:0000259" key="1">
    <source>
        <dbReference type="Pfam" id="PF13490"/>
    </source>
</evidence>
<evidence type="ECO:0000313" key="4">
    <source>
        <dbReference type="Proteomes" id="UP000271603"/>
    </source>
</evidence>
<evidence type="ECO:0000313" key="3">
    <source>
        <dbReference type="EMBL" id="VTP67001.1"/>
    </source>
</evidence>
<dbReference type="InterPro" id="IPR027383">
    <property type="entry name" value="Znf_put"/>
</dbReference>
<dbReference type="Pfam" id="PF13490">
    <property type="entry name" value="zf-HC2"/>
    <property type="match status" value="1"/>
</dbReference>
<dbReference type="GeneID" id="61762738"/>
<evidence type="ECO:0000313" key="5">
    <source>
        <dbReference type="Proteomes" id="UP000307968"/>
    </source>
</evidence>
<dbReference type="EMBL" id="LR134155">
    <property type="protein sequence ID" value="VEA70051.1"/>
    <property type="molecule type" value="Genomic_DNA"/>
</dbReference>
<feature type="domain" description="Putative zinc-finger" evidence="1">
    <location>
        <begin position="4"/>
        <end position="38"/>
    </location>
</feature>
<dbReference type="AlphaFoldDB" id="A0A3S4JTD0"/>
<dbReference type="Proteomes" id="UP000271603">
    <property type="component" value="Chromosome"/>
</dbReference>
<name>A0A3S4JTD0_SERRU</name>
<sequence>MLNCHRATRLMSQAQDAPLPLTQRAALRFHLLFCSGCRNFQRQLVDLRGITSAFAQGKDRSTKR</sequence>
<organism evidence="2 4">
    <name type="scientific">Serratia rubidaea</name>
    <name type="common">Serratia marinorubra</name>
    <dbReference type="NCBI Taxonomy" id="61652"/>
    <lineage>
        <taxon>Bacteria</taxon>
        <taxon>Pseudomonadati</taxon>
        <taxon>Pseudomonadota</taxon>
        <taxon>Gammaproteobacteria</taxon>
        <taxon>Enterobacterales</taxon>
        <taxon>Yersiniaceae</taxon>
        <taxon>Serratia</taxon>
    </lineage>
</organism>
<protein>
    <recommendedName>
        <fullName evidence="1">Putative zinc-finger domain-containing protein</fullName>
    </recommendedName>
</protein>